<dbReference type="Pfam" id="PF18939">
    <property type="entry name" value="DUF5686"/>
    <property type="match status" value="1"/>
</dbReference>
<dbReference type="Gene3D" id="2.60.40.1120">
    <property type="entry name" value="Carboxypeptidase-like, regulatory domain"/>
    <property type="match status" value="1"/>
</dbReference>
<protein>
    <submittedName>
        <fullName evidence="1">Carboxypeptidase-like regulatory domain-containing protein</fullName>
    </submittedName>
</protein>
<name>A0AAP2DLD2_9BACT</name>
<gene>
    <name evidence="1" type="ORF">KK083_16210</name>
</gene>
<dbReference type="SUPFAM" id="SSF49464">
    <property type="entry name" value="Carboxypeptidase regulatory domain-like"/>
    <property type="match status" value="1"/>
</dbReference>
<dbReference type="GO" id="GO:0004180">
    <property type="term" value="F:carboxypeptidase activity"/>
    <property type="evidence" value="ECO:0007669"/>
    <property type="project" value="UniProtKB-KW"/>
</dbReference>
<evidence type="ECO:0000313" key="2">
    <source>
        <dbReference type="Proteomes" id="UP001319200"/>
    </source>
</evidence>
<evidence type="ECO:0000313" key="1">
    <source>
        <dbReference type="EMBL" id="MBT1698435.1"/>
    </source>
</evidence>
<dbReference type="InterPro" id="IPR043741">
    <property type="entry name" value="DUF5686"/>
</dbReference>
<dbReference type="InterPro" id="IPR008969">
    <property type="entry name" value="CarboxyPept-like_regulatory"/>
</dbReference>
<keyword evidence="1" id="KW-0121">Carboxypeptidase</keyword>
<reference evidence="1 2" key="1">
    <citation type="submission" date="2021-05" db="EMBL/GenBank/DDBJ databases">
        <title>A Polyphasic approach of four new species of the genus Ohtaekwangia: Ohtaekwangia histidinii sp. nov., Ohtaekwangia cretensis sp. nov., Ohtaekwangia indiensis sp. nov., Ohtaekwangia reichenbachii sp. nov. from diverse environment.</title>
        <authorList>
            <person name="Octaviana S."/>
        </authorList>
    </citation>
    <scope>NUCLEOTIDE SEQUENCE [LARGE SCALE GENOMIC DNA]</scope>
    <source>
        <strain evidence="1 2">PWU4</strain>
    </source>
</reference>
<dbReference type="EMBL" id="JAHESF010000015">
    <property type="protein sequence ID" value="MBT1698435.1"/>
    <property type="molecule type" value="Genomic_DNA"/>
</dbReference>
<dbReference type="AlphaFoldDB" id="A0AAP2DLD2"/>
<organism evidence="1 2">
    <name type="scientific">Chryseosolibacter histidini</name>
    <dbReference type="NCBI Taxonomy" id="2782349"/>
    <lineage>
        <taxon>Bacteria</taxon>
        <taxon>Pseudomonadati</taxon>
        <taxon>Bacteroidota</taxon>
        <taxon>Cytophagia</taxon>
        <taxon>Cytophagales</taxon>
        <taxon>Chryseotaleaceae</taxon>
        <taxon>Chryseosolibacter</taxon>
    </lineage>
</organism>
<proteinExistence type="predicted"/>
<keyword evidence="1" id="KW-0378">Hydrolase</keyword>
<keyword evidence="2" id="KW-1185">Reference proteome</keyword>
<keyword evidence="1" id="KW-0645">Protease</keyword>
<dbReference type="RefSeq" id="WP_254164591.1">
    <property type="nucleotide sequence ID" value="NZ_JAHESF010000015.1"/>
</dbReference>
<accession>A0AAP2DLD2</accession>
<dbReference type="Proteomes" id="UP001319200">
    <property type="component" value="Unassembled WGS sequence"/>
</dbReference>
<comment type="caution">
    <text evidence="1">The sequence shown here is derived from an EMBL/GenBank/DDBJ whole genome shotgun (WGS) entry which is preliminary data.</text>
</comment>
<sequence>MLIAGKLEGFGRLSLRVSLLFVCLFLCASWAFGQATVVSGVVTDAETKEPLPFVNVYFKGTSIGAMADADGNYTVHTSNITYTELYYSFLGYKTVVKKILPGATQVINVKLSPEAKELKEVVITPGKGRERYRNKNNPAVDLVREMIARKDQNRMEHYNFAEYEQYEKLQMSLSNMSDKFRQRKLFRKYKWLFDNVDTTTIEGKALLPIYLQETLTDQYYRRDPEKKKSVTKGHQKVSFDDYIDNQGLSTYLNYLYNDIDIYNNNITLLTNQFLSPIADGAPTFYKFYITDTLKSETPPLVELSFAPRNPADFLFQGRLYVTLDSNYAVKKADMTVNKNINLNWVRELSIDQDFEKTEDGRYHVSRSRMRADFGLSKAGGGMFGERVVSYKNFTVNNPRNENFYSGEAETTLTDAEEHTEEFWQTNRHDSLTRAESKVYQNIDSLQKVPSFRRTMDIATLLLAGYKGFGWWELGPVNTFYSFNPVEGFRLRVGGRTTPKFNEQLYFETYGAYGFKDEKWKYFLSATYSFTGKSFLEFPVRTLRASYQHDTKIPGQELQFVQEDNFLLSFKRGVNDKWLYNDIWNIDYVHEFDNHFSYRIGFKNWKQTPAGGLTYQVRNEDSSVSIPNVTTSEFLVELRWAPDEQFYQGKSYRIPIPNKYPIFTGRLIAGVDGLFNSQYSYQNVALNVYKRVYLSQFGYTDVVAEGGYIFGNVPFPLLAIHRANQTYSYQLQSYNLMNFLEFVSDKYVSVNLDHYFNGFIFNKIPLFKRLKWREVATFKLLYGSIRPENDPEKNHQAFIFPVNAEGVTTTYSLQREPYMEASVGIANIFKLIRVDVVKRLSYLDNPGVSKWGLRARFKFDF</sequence>
<dbReference type="Pfam" id="PF13715">
    <property type="entry name" value="CarbopepD_reg_2"/>
    <property type="match status" value="1"/>
</dbReference>